<dbReference type="OrthoDB" id="10018073at2759"/>
<dbReference type="AlphaFoldDB" id="A0A813W0A6"/>
<evidence type="ECO:0000259" key="1">
    <source>
        <dbReference type="PROSITE" id="PS50181"/>
    </source>
</evidence>
<proteinExistence type="predicted"/>
<gene>
    <name evidence="5" type="ORF">FNK824_LOCUS28750</name>
    <name evidence="4" type="ORF">OTI717_LOCUS16693</name>
    <name evidence="2" type="ORF">RFH988_LOCUS6446</name>
    <name evidence="3" type="ORF">SEV965_LOCUS6909</name>
</gene>
<dbReference type="InterPro" id="IPR036047">
    <property type="entry name" value="F-box-like_dom_sf"/>
</dbReference>
<evidence type="ECO:0000313" key="4">
    <source>
        <dbReference type="EMBL" id="CAF3771633.1"/>
    </source>
</evidence>
<evidence type="ECO:0000313" key="3">
    <source>
        <dbReference type="EMBL" id="CAF0925992.1"/>
    </source>
</evidence>
<dbReference type="EMBL" id="CAJOAX010002113">
    <property type="protein sequence ID" value="CAF3771633.1"/>
    <property type="molecule type" value="Genomic_DNA"/>
</dbReference>
<dbReference type="Gene3D" id="3.80.10.10">
    <property type="entry name" value="Ribonuclease Inhibitor"/>
    <property type="match status" value="1"/>
</dbReference>
<accession>A0A813W0A6</accession>
<dbReference type="Proteomes" id="UP000663889">
    <property type="component" value="Unassembled WGS sequence"/>
</dbReference>
<evidence type="ECO:0000313" key="6">
    <source>
        <dbReference type="Proteomes" id="UP000663882"/>
    </source>
</evidence>
<dbReference type="Proteomes" id="UP000663823">
    <property type="component" value="Unassembled WGS sequence"/>
</dbReference>
<reference evidence="2" key="1">
    <citation type="submission" date="2021-02" db="EMBL/GenBank/DDBJ databases">
        <authorList>
            <person name="Nowell W R."/>
        </authorList>
    </citation>
    <scope>NUCLEOTIDE SEQUENCE</scope>
</reference>
<dbReference type="PROSITE" id="PS50181">
    <property type="entry name" value="FBOX"/>
    <property type="match status" value="1"/>
</dbReference>
<dbReference type="EMBL" id="CAJNOU010000233">
    <property type="protein sequence ID" value="CAF0925992.1"/>
    <property type="molecule type" value="Genomic_DNA"/>
</dbReference>
<sequence>MAVLTKFQNNGKCLEQLPNEIFIEIFQYLNGTDIIYGFSQLNTRFQCLLIKWVNKFDFKSITKDKFYYVIQHHDMHRWRSLRLCDNDKAPGQTRLFCQLFPLAENVSQLESLSILNMKPTFATNVLSQLVSFNNLISLTITTICGEDIQLFELPSLKRLVVTGCKHNDWIKKFHSLKILEYTINYMCHYNCILTLPETLQQLKLFYNETRDGKDLRISLCKMSQLNKLALYDQGYYSPLPDGRKWEELIKLSLPLLKTFQFCFHFVCYPNESYDTNQAMASFSTSFYTEEKCWFVRCDSNYLYAAEGVIYTLPFAFSQMRIDIKSYDMSVSTLVTNNIDTTKYDSYDRIHTLLFSTTCEIPHRNFLISNIVRLVLKDDLPRSWYSLLKNLRYLEFQQYVCMSTNDFADFLEYAVQLQSLTLLTPALTQLTDSFKNKIVCDQLSKRIQSLTISDCLSDSNSYQALTNPDLLSNIVSIFRKTCKHLSLNLVSFPKTTRPIFRNMQQLHSLHIYYPTWRDKSYNTAITWFQQCVYDIDASDFIYTPDDANFYVWIKN</sequence>
<organism evidence="2 6">
    <name type="scientific">Rotaria sordida</name>
    <dbReference type="NCBI Taxonomy" id="392033"/>
    <lineage>
        <taxon>Eukaryota</taxon>
        <taxon>Metazoa</taxon>
        <taxon>Spiralia</taxon>
        <taxon>Gnathifera</taxon>
        <taxon>Rotifera</taxon>
        <taxon>Eurotatoria</taxon>
        <taxon>Bdelloidea</taxon>
        <taxon>Philodinida</taxon>
        <taxon>Philodinidae</taxon>
        <taxon>Rotaria</taxon>
    </lineage>
</organism>
<dbReference type="Proteomes" id="UP000663874">
    <property type="component" value="Unassembled WGS sequence"/>
</dbReference>
<dbReference type="InterPro" id="IPR001810">
    <property type="entry name" value="F-box_dom"/>
</dbReference>
<dbReference type="SUPFAM" id="SSF81383">
    <property type="entry name" value="F-box domain"/>
    <property type="match status" value="1"/>
</dbReference>
<dbReference type="EMBL" id="CAJNOO010000193">
    <property type="protein sequence ID" value="CAF0850811.1"/>
    <property type="molecule type" value="Genomic_DNA"/>
</dbReference>
<name>A0A813W0A6_9BILA</name>
<dbReference type="Proteomes" id="UP000663882">
    <property type="component" value="Unassembled WGS sequence"/>
</dbReference>
<evidence type="ECO:0000313" key="2">
    <source>
        <dbReference type="EMBL" id="CAF0850811.1"/>
    </source>
</evidence>
<evidence type="ECO:0000313" key="5">
    <source>
        <dbReference type="EMBL" id="CAF4051775.1"/>
    </source>
</evidence>
<comment type="caution">
    <text evidence="2">The sequence shown here is derived from an EMBL/GenBank/DDBJ whole genome shotgun (WGS) entry which is preliminary data.</text>
</comment>
<dbReference type="EMBL" id="CAJOBE010008005">
    <property type="protein sequence ID" value="CAF4051775.1"/>
    <property type="molecule type" value="Genomic_DNA"/>
</dbReference>
<dbReference type="InterPro" id="IPR032675">
    <property type="entry name" value="LRR_dom_sf"/>
</dbReference>
<feature type="domain" description="F-box" evidence="1">
    <location>
        <begin position="11"/>
        <end position="61"/>
    </location>
</feature>
<dbReference type="SUPFAM" id="SSF52047">
    <property type="entry name" value="RNI-like"/>
    <property type="match status" value="1"/>
</dbReference>
<protein>
    <recommendedName>
        <fullName evidence="1">F-box domain-containing protein</fullName>
    </recommendedName>
</protein>